<evidence type="ECO:0000259" key="1">
    <source>
        <dbReference type="Pfam" id="PF09967"/>
    </source>
</evidence>
<evidence type="ECO:0000259" key="2">
    <source>
        <dbReference type="Pfam" id="PF13203"/>
    </source>
</evidence>
<dbReference type="AlphaFoldDB" id="A0A9D1ACL1"/>
<dbReference type="InterPro" id="IPR036465">
    <property type="entry name" value="vWFA_dom_sf"/>
</dbReference>
<dbReference type="Proteomes" id="UP000886757">
    <property type="component" value="Unassembled WGS sequence"/>
</dbReference>
<dbReference type="EMBL" id="DVGK01000085">
    <property type="protein sequence ID" value="HIR13778.1"/>
    <property type="molecule type" value="Genomic_DNA"/>
</dbReference>
<name>A0A9D1ACL1_9FIRM</name>
<feature type="domain" description="VWA-like" evidence="1">
    <location>
        <begin position="291"/>
        <end position="430"/>
    </location>
</feature>
<reference evidence="3" key="2">
    <citation type="journal article" date="2021" name="PeerJ">
        <title>Extensive microbial diversity within the chicken gut microbiome revealed by metagenomics and culture.</title>
        <authorList>
            <person name="Gilroy R."/>
            <person name="Ravi A."/>
            <person name="Getino M."/>
            <person name="Pursley I."/>
            <person name="Horton D.L."/>
            <person name="Alikhan N.F."/>
            <person name="Baker D."/>
            <person name="Gharbi K."/>
            <person name="Hall N."/>
            <person name="Watson M."/>
            <person name="Adriaenssens E.M."/>
            <person name="Foster-Nyarko E."/>
            <person name="Jarju S."/>
            <person name="Secka A."/>
            <person name="Antonio M."/>
            <person name="Oren A."/>
            <person name="Chaudhuri R.R."/>
            <person name="La Ragione R."/>
            <person name="Hildebrand F."/>
            <person name="Pallen M.J."/>
        </authorList>
    </citation>
    <scope>NUCLEOTIDE SEQUENCE</scope>
    <source>
        <strain evidence="3">ChiSjej4B22-8148</strain>
    </source>
</reference>
<feature type="domain" description="Putative metallopeptidase" evidence="2">
    <location>
        <begin position="38"/>
        <end position="244"/>
    </location>
</feature>
<dbReference type="InterPro" id="IPR025154">
    <property type="entry name" value="Put_metallopeptidase_dom"/>
</dbReference>
<organism evidence="3 4">
    <name type="scientific">Candidatus Choladousia intestinavium</name>
    <dbReference type="NCBI Taxonomy" id="2840727"/>
    <lineage>
        <taxon>Bacteria</taxon>
        <taxon>Bacillati</taxon>
        <taxon>Bacillota</taxon>
        <taxon>Clostridia</taxon>
        <taxon>Lachnospirales</taxon>
        <taxon>Lachnospiraceae</taxon>
        <taxon>Lachnospiraceae incertae sedis</taxon>
        <taxon>Candidatus Choladousia</taxon>
    </lineage>
</organism>
<evidence type="ECO:0000313" key="3">
    <source>
        <dbReference type="EMBL" id="HIR13778.1"/>
    </source>
</evidence>
<dbReference type="Gene3D" id="3.40.50.410">
    <property type="entry name" value="von Willebrand factor, type A domain"/>
    <property type="match status" value="1"/>
</dbReference>
<gene>
    <name evidence="3" type="ORF">IAB31_07630</name>
</gene>
<dbReference type="Pfam" id="PF09967">
    <property type="entry name" value="DUF2201"/>
    <property type="match status" value="1"/>
</dbReference>
<reference evidence="3" key="1">
    <citation type="submission" date="2020-10" db="EMBL/GenBank/DDBJ databases">
        <authorList>
            <person name="Gilroy R."/>
        </authorList>
    </citation>
    <scope>NUCLEOTIDE SEQUENCE</scope>
    <source>
        <strain evidence="3">ChiSjej4B22-8148</strain>
    </source>
</reference>
<dbReference type="Pfam" id="PF13203">
    <property type="entry name" value="DUF2201_N"/>
    <property type="match status" value="1"/>
</dbReference>
<dbReference type="SUPFAM" id="SSF53300">
    <property type="entry name" value="vWA-like"/>
    <property type="match status" value="1"/>
</dbReference>
<dbReference type="PANTHER" id="PTHR38730">
    <property type="entry name" value="SLL7028 PROTEIN"/>
    <property type="match status" value="1"/>
</dbReference>
<proteinExistence type="predicted"/>
<comment type="caution">
    <text evidence="3">The sequence shown here is derived from an EMBL/GenBank/DDBJ whole genome shotgun (WGS) entry which is preliminary data.</text>
</comment>
<dbReference type="InterPro" id="IPR018698">
    <property type="entry name" value="VWA-like_dom"/>
</dbReference>
<dbReference type="PANTHER" id="PTHR38730:SF1">
    <property type="entry name" value="SLL7028 PROTEIN"/>
    <property type="match status" value="1"/>
</dbReference>
<sequence>MNPLYRQQQEEMAFEEIGREILELSRTELYMNLRFLDVALSGLTFVPDGSIRGTGTDGVSLFYRPDWVAGLFGRGSQNVNRSYLHTVFHCLFGHVWNRGGRDREYWDLACDMAAEHLIDGLYLKAVQVPKSMYRRQAFRRFLPEGKVPTAEQIYRSLCRNHPSAKEAEELRIEFTQDDHRYWEREQDPEQPESAPRKWEEARERMQTEMELFSKEASREFRDLEEQVRAENHQKYDYREFLRKFSVLKEELQVDLDAFDYIFYNYGMELYGNMPLIEPQETKEVQKVEDFVIVIDTSMSCRGELIRRFLQETAGILMESESFSRKINLHIIQCDDKVQEDVKITSREELEEYLEHMTIRGFGGTDFRPAFAWVEELLRKKSFSRLRGLIYFTDGYGIFPAKKPPYDTAFVFMKEDYRDVDVPPWAIRLVIGEEDLEEIRP</sequence>
<accession>A0A9D1ACL1</accession>
<protein>
    <submittedName>
        <fullName evidence="3">Metallopeptidase</fullName>
    </submittedName>
</protein>
<dbReference type="CDD" id="cd00198">
    <property type="entry name" value="vWFA"/>
    <property type="match status" value="1"/>
</dbReference>
<evidence type="ECO:0000313" key="4">
    <source>
        <dbReference type="Proteomes" id="UP000886757"/>
    </source>
</evidence>